<dbReference type="CDD" id="cd06137">
    <property type="entry name" value="DEDDh_RNase"/>
    <property type="match status" value="1"/>
</dbReference>
<dbReference type="GO" id="GO:0003676">
    <property type="term" value="F:nucleic acid binding"/>
    <property type="evidence" value="ECO:0007669"/>
    <property type="project" value="InterPro"/>
</dbReference>
<keyword evidence="9" id="KW-1185">Reference proteome</keyword>
<keyword evidence="4 8" id="KW-0269">Exonuclease</keyword>
<evidence type="ECO:0000256" key="6">
    <source>
        <dbReference type="SAM" id="MobiDB-lite"/>
    </source>
</evidence>
<gene>
    <name evidence="8" type="primary">rex3_0</name>
    <name evidence="8" type="ORF">G6M90_00g042910</name>
</gene>
<dbReference type="SMART" id="SM00479">
    <property type="entry name" value="EXOIII"/>
    <property type="match status" value="1"/>
</dbReference>
<keyword evidence="1" id="KW-0698">rRNA processing</keyword>
<protein>
    <submittedName>
        <fullName evidence="8">RNA exonuclease 3</fullName>
    </submittedName>
</protein>
<dbReference type="Gene3D" id="3.30.420.10">
    <property type="entry name" value="Ribonuclease H-like superfamily/Ribonuclease H"/>
    <property type="match status" value="1"/>
</dbReference>
<evidence type="ECO:0000256" key="3">
    <source>
        <dbReference type="ARBA" id="ARBA00022801"/>
    </source>
</evidence>
<dbReference type="GeneID" id="26240188"/>
<reference evidence="8 9" key="1">
    <citation type="submission" date="2020-07" db="EMBL/GenBank/DDBJ databases">
        <title>Telomere length de novo assembly of all 7 chromosomes of the fungus, Metarhizium brunneum, using a novel assembly pipeline.</title>
        <authorList>
            <person name="Saud z."/>
            <person name="Kortsinoglou A."/>
            <person name="Kouvelis V.N."/>
            <person name="Butt T.M."/>
        </authorList>
    </citation>
    <scope>NUCLEOTIDE SEQUENCE [LARGE SCALE GENOMIC DNA]</scope>
    <source>
        <strain evidence="8 9">4556</strain>
    </source>
</reference>
<feature type="region of interest" description="Disordered" evidence="6">
    <location>
        <begin position="109"/>
        <end position="129"/>
    </location>
</feature>
<organism evidence="8 9">
    <name type="scientific">Metarhizium brunneum</name>
    <dbReference type="NCBI Taxonomy" id="500148"/>
    <lineage>
        <taxon>Eukaryota</taxon>
        <taxon>Fungi</taxon>
        <taxon>Dikarya</taxon>
        <taxon>Ascomycota</taxon>
        <taxon>Pezizomycotina</taxon>
        <taxon>Sordariomycetes</taxon>
        <taxon>Hypocreomycetidae</taxon>
        <taxon>Hypocreales</taxon>
        <taxon>Clavicipitaceae</taxon>
        <taxon>Metarhizium</taxon>
    </lineage>
</organism>
<evidence type="ECO:0000313" key="9">
    <source>
        <dbReference type="Proteomes" id="UP000510686"/>
    </source>
</evidence>
<dbReference type="EMBL" id="CP058933">
    <property type="protein sequence ID" value="QLI68600.1"/>
    <property type="molecule type" value="Genomic_DNA"/>
</dbReference>
<keyword evidence="2" id="KW-0540">Nuclease</keyword>
<accession>A0A7D5YQX9</accession>
<feature type="region of interest" description="Disordered" evidence="6">
    <location>
        <begin position="317"/>
        <end position="345"/>
    </location>
</feature>
<sequence>MATERSYGPVQPTPDYLQLLHHYVQPHGQLKKAGYIFSRLSSTDLQRKERCEKCCKVLKNRRQRNQPAEPKLPSASDAAVSRPNHLELHSSNRASGAVVTESQINPHTKQALDKAAKGTERTQDGSSGNTSFICSYHPGHVANRKWTCCNGPLFSKPCAGQHEHSPRHYNVGELEKNWQFYETKTAPLPTHVAAVVLDCEMGTASSGESELIRLSVVDFFTGAVLIDSLVYPSVKMAHYNTRFSGVTRHTMDDSRRRRKCILGRDSARQALYKFVGPDTVVIGHAGHQDLTSLRWIHHRIVDTLILETGKRRLEEDLSRRREWEESENTEMGESANPSSAVEDKDNTAATNLQEGGLSLKALTLKRLNRTIQVKGRGHDSLEDALATRDLLHWHIDAILRSDTEGLL</sequence>
<feature type="domain" description="Exonuclease" evidence="7">
    <location>
        <begin position="193"/>
        <end position="400"/>
    </location>
</feature>
<dbReference type="SUPFAM" id="SSF53098">
    <property type="entry name" value="Ribonuclease H-like"/>
    <property type="match status" value="1"/>
</dbReference>
<evidence type="ECO:0000259" key="7">
    <source>
        <dbReference type="SMART" id="SM00479"/>
    </source>
</evidence>
<feature type="compositionally biased region" description="Basic and acidic residues" evidence="6">
    <location>
        <begin position="110"/>
        <end position="123"/>
    </location>
</feature>
<evidence type="ECO:0000256" key="4">
    <source>
        <dbReference type="ARBA" id="ARBA00022839"/>
    </source>
</evidence>
<dbReference type="InterPro" id="IPR012337">
    <property type="entry name" value="RNaseH-like_sf"/>
</dbReference>
<dbReference type="GO" id="GO:0005634">
    <property type="term" value="C:nucleus"/>
    <property type="evidence" value="ECO:0007669"/>
    <property type="project" value="TreeGrafter"/>
</dbReference>
<dbReference type="InterPro" id="IPR047021">
    <property type="entry name" value="REXO1/3/4-like"/>
</dbReference>
<evidence type="ECO:0000313" key="8">
    <source>
        <dbReference type="EMBL" id="QLI68600.1"/>
    </source>
</evidence>
<evidence type="ECO:0000256" key="5">
    <source>
        <dbReference type="ARBA" id="ARBA00025599"/>
    </source>
</evidence>
<evidence type="ECO:0000256" key="2">
    <source>
        <dbReference type="ARBA" id="ARBA00022722"/>
    </source>
</evidence>
<name>A0A7D5YQX9_9HYPO</name>
<dbReference type="PANTHER" id="PTHR12801:SF45">
    <property type="entry name" value="RNA EXONUCLEASE 4"/>
    <property type="match status" value="1"/>
</dbReference>
<proteinExistence type="predicted"/>
<dbReference type="InterPro" id="IPR013520">
    <property type="entry name" value="Ribonucl_H"/>
</dbReference>
<comment type="function">
    <text evidence="5">Exoribonuclease involved in ribosome biosynthesis. Involved in the processing of ITS1, the internal transcribed spacer localized between the 18S and 5.8S rRNAs.</text>
</comment>
<dbReference type="KEGG" id="mbrn:26240188"/>
<dbReference type="GO" id="GO:0004527">
    <property type="term" value="F:exonuclease activity"/>
    <property type="evidence" value="ECO:0007669"/>
    <property type="project" value="UniProtKB-KW"/>
</dbReference>
<dbReference type="AlphaFoldDB" id="A0A7D5YQX9"/>
<dbReference type="PANTHER" id="PTHR12801">
    <property type="entry name" value="RNA EXONUCLEASE REXO1 / RECO3 FAMILY MEMBER-RELATED"/>
    <property type="match status" value="1"/>
</dbReference>
<dbReference type="GO" id="GO:0006364">
    <property type="term" value="P:rRNA processing"/>
    <property type="evidence" value="ECO:0007669"/>
    <property type="project" value="UniProtKB-KW"/>
</dbReference>
<dbReference type="Proteomes" id="UP000510686">
    <property type="component" value="Chromosome 2"/>
</dbReference>
<dbReference type="OrthoDB" id="16516at2759"/>
<dbReference type="RefSeq" id="XP_014547625.2">
    <property type="nucleotide sequence ID" value="XM_014692139.2"/>
</dbReference>
<keyword evidence="3" id="KW-0378">Hydrolase</keyword>
<feature type="region of interest" description="Disordered" evidence="6">
    <location>
        <begin position="62"/>
        <end position="84"/>
    </location>
</feature>
<dbReference type="InterPro" id="IPR036397">
    <property type="entry name" value="RNaseH_sf"/>
</dbReference>
<dbReference type="GO" id="GO:0000027">
    <property type="term" value="P:ribosomal large subunit assembly"/>
    <property type="evidence" value="ECO:0007669"/>
    <property type="project" value="TreeGrafter"/>
</dbReference>
<evidence type="ECO:0000256" key="1">
    <source>
        <dbReference type="ARBA" id="ARBA00022552"/>
    </source>
</evidence>